<dbReference type="PANTHER" id="PTHR31558">
    <property type="entry name" value="CW14 PROTEIN"/>
    <property type="match status" value="1"/>
</dbReference>
<dbReference type="Gramene" id="ESW11548">
    <property type="protein sequence ID" value="ESW11548"/>
    <property type="gene ID" value="PHAVU_008G039600g"/>
</dbReference>
<dbReference type="PANTHER" id="PTHR31558:SF16">
    <property type="entry name" value="FAMILY PROTEIN, PUTATIVE (DUF1336)-RELATED"/>
    <property type="match status" value="1"/>
</dbReference>
<evidence type="ECO:0000313" key="3">
    <source>
        <dbReference type="Proteomes" id="UP000000226"/>
    </source>
</evidence>
<dbReference type="OrthoDB" id="9970435at2759"/>
<evidence type="ECO:0000313" key="2">
    <source>
        <dbReference type="EMBL" id="ESW11548.1"/>
    </source>
</evidence>
<keyword evidence="3" id="KW-1185">Reference proteome</keyword>
<name>V7B3U8_PHAVU</name>
<sequence>MYYKFVLVVAIFIYQPSFFKVLNSIFSFISSTPSPSAEALKLVFLTNTMGGCVSVPSNAIKAPRNLRRRITRRRQKISSSIPIPIPDDIILNRSSSAGGRVTDYSLQWQLSQYDNDANLVSQEETYFDSLSILESDSDEDFNSVHGDLYADGFPLGNIPCGQVLQYGRSSCFSESKCQYEEYHKSYLKVDGGNQDNLKGRDESSFGLVSTPGCGVSRLSKTQGSFKGIKEYKHGLEEKTPESARKSGLHRLAPSVSFNDKTLNRQSKRLSQIFKLSFKRRSSDVEDANELSRSKRYLLRPRAGYTIPCQNGEKPFRGCWSEIPPSTFQLRSEHYFKDKRKCPAPNHSPYTPIGVDLFFCRRKIHHIARHLELPNVKTDGKIPQLLIVNIQLPIYPAAMFLGDSDGEGMSLVLYFKVSETLDEQISSQFQESIMKLVEDETEKVKGFAKESTVAFRERLKIMVGLVNPEDMNVSAAEMKLVNAYNGKPVLSRPQHNFYKGSNYFEIDLDIHRFSYISRKGLDAFRDRLKEGILDLGLTIQAQKQEELPEKVLCCLRLNKIDLNDNGQIPMLMTLDGEC</sequence>
<feature type="domain" description="Protein ENHANCED DISEASE RESISTANCE 2 C-terminal" evidence="1">
    <location>
        <begin position="319"/>
        <end position="560"/>
    </location>
</feature>
<dbReference type="eggNOG" id="ENOG502QQV7">
    <property type="taxonomic scope" value="Eukaryota"/>
</dbReference>
<dbReference type="STRING" id="3885.V7B3U8"/>
<dbReference type="Pfam" id="PF07059">
    <property type="entry name" value="EDR2_C"/>
    <property type="match status" value="1"/>
</dbReference>
<evidence type="ECO:0000259" key="1">
    <source>
        <dbReference type="Pfam" id="PF07059"/>
    </source>
</evidence>
<accession>V7B3U8</accession>
<dbReference type="Proteomes" id="UP000000226">
    <property type="component" value="Chromosome 8"/>
</dbReference>
<dbReference type="EMBL" id="CM002295">
    <property type="protein sequence ID" value="ESW11548.1"/>
    <property type="molecule type" value="Genomic_DNA"/>
</dbReference>
<protein>
    <recommendedName>
        <fullName evidence="1">Protein ENHANCED DISEASE RESISTANCE 2 C-terminal domain-containing protein</fullName>
    </recommendedName>
</protein>
<dbReference type="AlphaFoldDB" id="V7B3U8"/>
<reference evidence="3" key="1">
    <citation type="journal article" date="2014" name="Nat. Genet.">
        <title>A reference genome for common bean and genome-wide analysis of dual domestications.</title>
        <authorList>
            <person name="Schmutz J."/>
            <person name="McClean P.E."/>
            <person name="Mamidi S."/>
            <person name="Wu G.A."/>
            <person name="Cannon S.B."/>
            <person name="Grimwood J."/>
            <person name="Jenkins J."/>
            <person name="Shu S."/>
            <person name="Song Q."/>
            <person name="Chavarro C."/>
            <person name="Torres-Torres M."/>
            <person name="Geffroy V."/>
            <person name="Moghaddam S.M."/>
            <person name="Gao D."/>
            <person name="Abernathy B."/>
            <person name="Barry K."/>
            <person name="Blair M."/>
            <person name="Brick M.A."/>
            <person name="Chovatia M."/>
            <person name="Gepts P."/>
            <person name="Goodstein D.M."/>
            <person name="Gonzales M."/>
            <person name="Hellsten U."/>
            <person name="Hyten D.L."/>
            <person name="Jia G."/>
            <person name="Kelly J.D."/>
            <person name="Kudrna D."/>
            <person name="Lee R."/>
            <person name="Richard M.M."/>
            <person name="Miklas P.N."/>
            <person name="Osorno J.M."/>
            <person name="Rodrigues J."/>
            <person name="Thareau V."/>
            <person name="Urrea C.A."/>
            <person name="Wang M."/>
            <person name="Yu Y."/>
            <person name="Zhang M."/>
            <person name="Wing R.A."/>
            <person name="Cregan P.B."/>
            <person name="Rokhsar D.S."/>
            <person name="Jackson S.A."/>
        </authorList>
    </citation>
    <scope>NUCLEOTIDE SEQUENCE [LARGE SCALE GENOMIC DNA]</scope>
    <source>
        <strain evidence="3">cv. G19833</strain>
    </source>
</reference>
<gene>
    <name evidence="2" type="ORF">PHAVU_008G039600g</name>
</gene>
<organism evidence="2 3">
    <name type="scientific">Phaseolus vulgaris</name>
    <name type="common">Kidney bean</name>
    <name type="synonym">French bean</name>
    <dbReference type="NCBI Taxonomy" id="3885"/>
    <lineage>
        <taxon>Eukaryota</taxon>
        <taxon>Viridiplantae</taxon>
        <taxon>Streptophyta</taxon>
        <taxon>Embryophyta</taxon>
        <taxon>Tracheophyta</taxon>
        <taxon>Spermatophyta</taxon>
        <taxon>Magnoliopsida</taxon>
        <taxon>eudicotyledons</taxon>
        <taxon>Gunneridae</taxon>
        <taxon>Pentapetalae</taxon>
        <taxon>rosids</taxon>
        <taxon>fabids</taxon>
        <taxon>Fabales</taxon>
        <taxon>Fabaceae</taxon>
        <taxon>Papilionoideae</taxon>
        <taxon>50 kb inversion clade</taxon>
        <taxon>NPAAA clade</taxon>
        <taxon>indigoferoid/millettioid clade</taxon>
        <taxon>Phaseoleae</taxon>
        <taxon>Phaseolus</taxon>
    </lineage>
</organism>
<dbReference type="InterPro" id="IPR009769">
    <property type="entry name" value="EDR2_C"/>
</dbReference>
<proteinExistence type="predicted"/>